<dbReference type="EMBL" id="JANX01000006">
    <property type="protein sequence ID" value="KGM35905.1"/>
    <property type="molecule type" value="Genomic_DNA"/>
</dbReference>
<protein>
    <submittedName>
        <fullName evidence="1">N-acylmannosamine kinase</fullName>
    </submittedName>
</protein>
<dbReference type="Gene3D" id="3.30.420.40">
    <property type="match status" value="2"/>
</dbReference>
<organism evidence="1 2">
    <name type="scientific">Inquilinus limosus MP06</name>
    <dbReference type="NCBI Taxonomy" id="1398085"/>
    <lineage>
        <taxon>Bacteria</taxon>
        <taxon>Pseudomonadati</taxon>
        <taxon>Pseudomonadota</taxon>
        <taxon>Alphaproteobacteria</taxon>
        <taxon>Rhodospirillales</taxon>
        <taxon>Rhodospirillaceae</taxon>
        <taxon>Inquilinus</taxon>
    </lineage>
</organism>
<dbReference type="SUPFAM" id="SSF53067">
    <property type="entry name" value="Actin-like ATPase domain"/>
    <property type="match status" value="1"/>
</dbReference>
<evidence type="ECO:0000313" key="2">
    <source>
        <dbReference type="Proteomes" id="UP000029995"/>
    </source>
</evidence>
<dbReference type="SUPFAM" id="SSF46785">
    <property type="entry name" value="Winged helix' DNA-binding domain"/>
    <property type="match status" value="1"/>
</dbReference>
<name>A0A0A0DD21_9PROT</name>
<dbReference type="Proteomes" id="UP000029995">
    <property type="component" value="Unassembled WGS sequence"/>
</dbReference>
<reference evidence="1 2" key="1">
    <citation type="submission" date="2014-01" db="EMBL/GenBank/DDBJ databases">
        <title>Genome sequence determination for a cystic fibrosis isolate, Inquilinus limosus.</title>
        <authorList>
            <person name="Pino M."/>
            <person name="Di Conza J."/>
            <person name="Gutkind G."/>
        </authorList>
    </citation>
    <scope>NUCLEOTIDE SEQUENCE [LARGE SCALE GENOMIC DNA]</scope>
    <source>
        <strain evidence="1 2">MP06</strain>
    </source>
</reference>
<dbReference type="InterPro" id="IPR000600">
    <property type="entry name" value="ROK"/>
</dbReference>
<keyword evidence="1" id="KW-0418">Kinase</keyword>
<accession>A0A0A0DD21</accession>
<dbReference type="RefSeq" id="WP_034831140.1">
    <property type="nucleotide sequence ID" value="NZ_JANX01000006.1"/>
</dbReference>
<comment type="caution">
    <text evidence="1">The sequence shown here is derived from an EMBL/GenBank/DDBJ whole genome shotgun (WGS) entry which is preliminary data.</text>
</comment>
<dbReference type="PANTHER" id="PTHR18964:SF169">
    <property type="entry name" value="N-ACETYLMANNOSAMINE KINASE"/>
    <property type="match status" value="1"/>
</dbReference>
<dbReference type="AlphaFoldDB" id="A0A0A0DD21"/>
<dbReference type="Gene3D" id="1.10.10.10">
    <property type="entry name" value="Winged helix-like DNA-binding domain superfamily/Winged helix DNA-binding domain"/>
    <property type="match status" value="1"/>
</dbReference>
<sequence length="418" mass="43850">MRRSAIRRGTNSLQLRRYNERLVLQTLRRAGEASKAELARQAELTNTAIGGIIAQLEADGLIVSLGKRHDGGRGQPATLYRLAPQGAFGIGVRLDRRSMESVLIDFGGSVIARRSHDGLLPAPAEALRIARQDVAGLLDVLSPADRPKLAGIGLAQPYNLGAWLHQLDLPPADFAAWDVVDFPAILEEATGLPVFGENDGTAAAVAELFYGIGRSIDDFLYLFIGPAIGGGVVLGGDCLRGPTGNAGDVAMLPVGPGRLASAPAPADGRDILLTRASLNALSRHLAFHDLPGGSRADLKAAIAAARPPVAEWIGDCVDAMTDAIWSASALLEIRSVIIDADIDDGLIDALIGRLQSRLAATVPEAGQPPRLLHGTFGCDAGAIGAASLPMFFSFSPRASILTRSADERGWRDHAAAAD</sequence>
<dbReference type="InterPro" id="IPR036390">
    <property type="entry name" value="WH_DNA-bd_sf"/>
</dbReference>
<dbReference type="GO" id="GO:0019262">
    <property type="term" value="P:N-acetylneuraminate catabolic process"/>
    <property type="evidence" value="ECO:0007669"/>
    <property type="project" value="TreeGrafter"/>
</dbReference>
<dbReference type="InterPro" id="IPR036388">
    <property type="entry name" value="WH-like_DNA-bd_sf"/>
</dbReference>
<dbReference type="PANTHER" id="PTHR18964">
    <property type="entry name" value="ROK (REPRESSOR, ORF, KINASE) FAMILY"/>
    <property type="match status" value="1"/>
</dbReference>
<proteinExistence type="predicted"/>
<dbReference type="OrthoDB" id="49685at2"/>
<gene>
    <name evidence="1" type="ORF">P409_01625</name>
</gene>
<evidence type="ECO:0000313" key="1">
    <source>
        <dbReference type="EMBL" id="KGM35905.1"/>
    </source>
</evidence>
<dbReference type="GO" id="GO:0009384">
    <property type="term" value="F:N-acylmannosamine kinase activity"/>
    <property type="evidence" value="ECO:0007669"/>
    <property type="project" value="TreeGrafter"/>
</dbReference>
<dbReference type="Pfam" id="PF00480">
    <property type="entry name" value="ROK"/>
    <property type="match status" value="1"/>
</dbReference>
<keyword evidence="1" id="KW-0808">Transferase</keyword>
<dbReference type="InterPro" id="IPR043129">
    <property type="entry name" value="ATPase_NBD"/>
</dbReference>